<dbReference type="OrthoDB" id="3078533at2"/>
<accession>F4LVE4</accession>
<dbReference type="InterPro" id="IPR014948">
    <property type="entry name" value="BrxA"/>
</dbReference>
<evidence type="ECO:0000313" key="2">
    <source>
        <dbReference type="Proteomes" id="UP000010802"/>
    </source>
</evidence>
<dbReference type="RefSeq" id="WP_013777642.1">
    <property type="nucleotide sequence ID" value="NC_015519.1"/>
</dbReference>
<dbReference type="KEGG" id="tae:TepiRe1_0578"/>
<dbReference type="Proteomes" id="UP000010802">
    <property type="component" value="Chromosome"/>
</dbReference>
<name>F4LVE4_TEPAE</name>
<reference evidence="2" key="1">
    <citation type="journal article" date="2013" name="Genome Announc.">
        <title>First genome sequence of a syntrophic acetate-oxidizing bacterium, Tepidanaerobacter acetatoxydans strain Re1.</title>
        <authorList>
            <person name="Manzoor S."/>
            <person name="Bongcam-Rudloff E."/>
            <person name="Schnurer A."/>
            <person name="Muller B."/>
        </authorList>
    </citation>
    <scope>NUCLEOTIDE SEQUENCE [LARGE SCALE GENOMIC DNA]</scope>
    <source>
        <strain evidence="2">Re1</strain>
    </source>
</reference>
<keyword evidence="2" id="KW-1185">Reference proteome</keyword>
<gene>
    <name evidence="1" type="ordered locus">TEPIRE1_0578</name>
</gene>
<dbReference type="Pfam" id="PF08849">
    <property type="entry name" value="BrxA"/>
    <property type="match status" value="1"/>
</dbReference>
<dbReference type="AlphaFoldDB" id="F4LVE4"/>
<protein>
    <recommendedName>
        <fullName evidence="3">Inner membrane protein (DUF1819)</fullName>
    </recommendedName>
</protein>
<proteinExistence type="predicted"/>
<dbReference type="Gene3D" id="1.10.3540.10">
    <property type="entry name" value="uncharacterized protein from magnetospirillum magneticum domain"/>
    <property type="match status" value="1"/>
</dbReference>
<dbReference type="eggNOG" id="ENOG502ZAM1">
    <property type="taxonomic scope" value="Bacteria"/>
</dbReference>
<dbReference type="HOGENOM" id="CLU_087567_3_0_9"/>
<dbReference type="EMBL" id="HF563609">
    <property type="protein sequence ID" value="CDI40422.1"/>
    <property type="molecule type" value="Genomic_DNA"/>
</dbReference>
<dbReference type="InterPro" id="IPR023137">
    <property type="entry name" value="BrxA_sf"/>
</dbReference>
<sequence length="202" mass="23720">MENKWKYRTTIKSQSFLYVEIKKAAKLVLQGQDEYQIRNKSLYDNIFQVNTDARKAEIASAVITRLNALDRFFIEKLVNSDIQTSKLIAIYSIMKTDRLFFEFMNEVYKDKIILGDRFILDKDFNIFFDRKKEQSAKVASWADYTFYKLKQVISRILTESGLVKNKGKKIEIVRPIIEHSVVDHLKEIGDTVYLDILLGKLD</sequence>
<dbReference type="STRING" id="1209989.TepRe1_0528"/>
<evidence type="ECO:0000313" key="1">
    <source>
        <dbReference type="EMBL" id="CDI40422.1"/>
    </source>
</evidence>
<organism evidence="1 2">
    <name type="scientific">Tepidanaerobacter acetatoxydans (strain DSM 21804 / JCM 16047 / Re1)</name>
    <dbReference type="NCBI Taxonomy" id="1209989"/>
    <lineage>
        <taxon>Bacteria</taxon>
        <taxon>Bacillati</taxon>
        <taxon>Bacillota</taxon>
        <taxon>Clostridia</taxon>
        <taxon>Thermosediminibacterales</taxon>
        <taxon>Tepidanaerobacteraceae</taxon>
        <taxon>Tepidanaerobacter</taxon>
    </lineage>
</organism>
<evidence type="ECO:0008006" key="3">
    <source>
        <dbReference type="Google" id="ProtNLM"/>
    </source>
</evidence>
<dbReference type="KEGG" id="tep:TepRe1_0528"/>